<comment type="caution">
    <text evidence="4">The sequence shown here is derived from an EMBL/GenBank/DDBJ whole genome shotgun (WGS) entry which is preliminary data.</text>
</comment>
<evidence type="ECO:0000256" key="1">
    <source>
        <dbReference type="ARBA" id="ARBA00005964"/>
    </source>
</evidence>
<gene>
    <name evidence="4" type="ORF">EEDITHA_LOCUS14387</name>
</gene>
<dbReference type="InterPro" id="IPR002018">
    <property type="entry name" value="CarbesteraseB"/>
</dbReference>
<protein>
    <recommendedName>
        <fullName evidence="3">Carboxylesterase type B domain-containing protein</fullName>
    </recommendedName>
</protein>
<keyword evidence="2" id="KW-0325">Glycoprotein</keyword>
<accession>A0AAU9UJ96</accession>
<evidence type="ECO:0000256" key="2">
    <source>
        <dbReference type="ARBA" id="ARBA00023180"/>
    </source>
</evidence>
<dbReference type="PANTHER" id="PTHR43903">
    <property type="entry name" value="NEUROLIGIN"/>
    <property type="match status" value="1"/>
</dbReference>
<sequence>MKRFEKCSRFLGLRKLKRVYILNKSFLSAGVRDAVARYPVLVFVHGESYEWSSGNPYDGTVLASHAGLVVVTINYRLGILEIHIHINNINVTKDIKTFTNRKDELRSVDDNNEHKNKCNFVVYCVRDLAVTDF</sequence>
<dbReference type="Pfam" id="PF00135">
    <property type="entry name" value="COesterase"/>
    <property type="match status" value="1"/>
</dbReference>
<keyword evidence="5" id="KW-1185">Reference proteome</keyword>
<dbReference type="AlphaFoldDB" id="A0AAU9UJ96"/>
<dbReference type="Gene3D" id="3.40.50.1820">
    <property type="entry name" value="alpha/beta hydrolase"/>
    <property type="match status" value="1"/>
</dbReference>
<proteinExistence type="inferred from homology"/>
<organism evidence="4 5">
    <name type="scientific">Euphydryas editha</name>
    <name type="common">Edith's checkerspot</name>
    <dbReference type="NCBI Taxonomy" id="104508"/>
    <lineage>
        <taxon>Eukaryota</taxon>
        <taxon>Metazoa</taxon>
        <taxon>Ecdysozoa</taxon>
        <taxon>Arthropoda</taxon>
        <taxon>Hexapoda</taxon>
        <taxon>Insecta</taxon>
        <taxon>Pterygota</taxon>
        <taxon>Neoptera</taxon>
        <taxon>Endopterygota</taxon>
        <taxon>Lepidoptera</taxon>
        <taxon>Glossata</taxon>
        <taxon>Ditrysia</taxon>
        <taxon>Papilionoidea</taxon>
        <taxon>Nymphalidae</taxon>
        <taxon>Nymphalinae</taxon>
        <taxon>Euphydryas</taxon>
    </lineage>
</organism>
<feature type="domain" description="Carboxylesterase type B" evidence="3">
    <location>
        <begin position="36"/>
        <end position="80"/>
    </location>
</feature>
<dbReference type="EMBL" id="CAKOGL010000022">
    <property type="protein sequence ID" value="CAH2099400.1"/>
    <property type="molecule type" value="Genomic_DNA"/>
</dbReference>
<evidence type="ECO:0000313" key="5">
    <source>
        <dbReference type="Proteomes" id="UP001153954"/>
    </source>
</evidence>
<evidence type="ECO:0000313" key="4">
    <source>
        <dbReference type="EMBL" id="CAH2099400.1"/>
    </source>
</evidence>
<name>A0AAU9UJ96_EUPED</name>
<dbReference type="Proteomes" id="UP001153954">
    <property type="component" value="Unassembled WGS sequence"/>
</dbReference>
<reference evidence="4" key="1">
    <citation type="submission" date="2022-03" db="EMBL/GenBank/DDBJ databases">
        <authorList>
            <person name="Tunstrom K."/>
        </authorList>
    </citation>
    <scope>NUCLEOTIDE SEQUENCE</scope>
</reference>
<evidence type="ECO:0000259" key="3">
    <source>
        <dbReference type="Pfam" id="PF00135"/>
    </source>
</evidence>
<dbReference type="InterPro" id="IPR029058">
    <property type="entry name" value="AB_hydrolase_fold"/>
</dbReference>
<dbReference type="InterPro" id="IPR051093">
    <property type="entry name" value="Neuroligin/BSAL"/>
</dbReference>
<comment type="similarity">
    <text evidence="1">Belongs to the type-B carboxylesterase/lipase family.</text>
</comment>
<dbReference type="SUPFAM" id="SSF53474">
    <property type="entry name" value="alpha/beta-Hydrolases"/>
    <property type="match status" value="1"/>
</dbReference>